<dbReference type="Proteomes" id="UP001454036">
    <property type="component" value="Unassembled WGS sequence"/>
</dbReference>
<name>A0AAV3QGQ6_LITER</name>
<sequence>MTQFRPIALCNVTAKIVGKAHHFIKNQRQGKRGFMSIKLDMLKAYDRIEWSFLRAMLIKLGFSEEWVKIIMDYVTSVSYSVFINGDQTGFIKPSRGLR</sequence>
<evidence type="ECO:0000313" key="2">
    <source>
        <dbReference type="Proteomes" id="UP001454036"/>
    </source>
</evidence>
<dbReference type="EMBL" id="BAABME010020750">
    <property type="protein sequence ID" value="GAA0161337.1"/>
    <property type="molecule type" value="Genomic_DNA"/>
</dbReference>
<gene>
    <name evidence="1" type="ORF">LIER_39211</name>
</gene>
<keyword evidence="2" id="KW-1185">Reference proteome</keyword>
<protein>
    <recommendedName>
        <fullName evidence="3">Reverse transcriptase domain-containing protein</fullName>
    </recommendedName>
</protein>
<evidence type="ECO:0000313" key="1">
    <source>
        <dbReference type="EMBL" id="GAA0161337.1"/>
    </source>
</evidence>
<accession>A0AAV3QGQ6</accession>
<proteinExistence type="predicted"/>
<evidence type="ECO:0008006" key="3">
    <source>
        <dbReference type="Google" id="ProtNLM"/>
    </source>
</evidence>
<dbReference type="AlphaFoldDB" id="A0AAV3QGQ6"/>
<organism evidence="1 2">
    <name type="scientific">Lithospermum erythrorhizon</name>
    <name type="common">Purple gromwell</name>
    <name type="synonym">Lithospermum officinale var. erythrorhizon</name>
    <dbReference type="NCBI Taxonomy" id="34254"/>
    <lineage>
        <taxon>Eukaryota</taxon>
        <taxon>Viridiplantae</taxon>
        <taxon>Streptophyta</taxon>
        <taxon>Embryophyta</taxon>
        <taxon>Tracheophyta</taxon>
        <taxon>Spermatophyta</taxon>
        <taxon>Magnoliopsida</taxon>
        <taxon>eudicotyledons</taxon>
        <taxon>Gunneridae</taxon>
        <taxon>Pentapetalae</taxon>
        <taxon>asterids</taxon>
        <taxon>lamiids</taxon>
        <taxon>Boraginales</taxon>
        <taxon>Boraginaceae</taxon>
        <taxon>Boraginoideae</taxon>
        <taxon>Lithospermeae</taxon>
        <taxon>Lithospermum</taxon>
    </lineage>
</organism>
<reference evidence="1 2" key="1">
    <citation type="submission" date="2024-01" db="EMBL/GenBank/DDBJ databases">
        <title>The complete chloroplast genome sequence of Lithospermum erythrorhizon: insights into the phylogenetic relationship among Boraginaceae species and the maternal lineages of purple gromwells.</title>
        <authorList>
            <person name="Okada T."/>
            <person name="Watanabe K."/>
        </authorList>
    </citation>
    <scope>NUCLEOTIDE SEQUENCE [LARGE SCALE GENOMIC DNA]</scope>
</reference>
<comment type="caution">
    <text evidence="1">The sequence shown here is derived from an EMBL/GenBank/DDBJ whole genome shotgun (WGS) entry which is preliminary data.</text>
</comment>